<evidence type="ECO:0000256" key="6">
    <source>
        <dbReference type="ARBA" id="ARBA00022801"/>
    </source>
</evidence>
<dbReference type="AlphaFoldDB" id="A0A1F7SPZ1"/>
<keyword evidence="4 9" id="KW-0812">Transmembrane</keyword>
<evidence type="ECO:0000256" key="5">
    <source>
        <dbReference type="ARBA" id="ARBA00022750"/>
    </source>
</evidence>
<evidence type="ECO:0000256" key="9">
    <source>
        <dbReference type="HAMAP-Rule" id="MF_00161"/>
    </source>
</evidence>
<evidence type="ECO:0000256" key="7">
    <source>
        <dbReference type="ARBA" id="ARBA00022989"/>
    </source>
</evidence>
<keyword evidence="7 9" id="KW-1133">Transmembrane helix</keyword>
<organism evidence="12 13">
    <name type="scientific">Candidatus Schekmanbacteria bacterium RIFCSPLOWO2_12_FULL_38_15</name>
    <dbReference type="NCBI Taxonomy" id="1817883"/>
    <lineage>
        <taxon>Bacteria</taxon>
        <taxon>Candidatus Schekmaniibacteriota</taxon>
    </lineage>
</organism>
<name>A0A1F7SPZ1_9BACT</name>
<comment type="catalytic activity">
    <reaction evidence="9 10">
        <text>Release of signal peptides from bacterial membrane prolipoproteins. Hydrolyzes -Xaa-Yaa-Zaa-|-(S,diacylglyceryl)Cys-, in which Xaa is hydrophobic (preferably Leu), and Yaa (Ala or Ser) and Zaa (Gly or Ala) have small, neutral side chains.</text>
        <dbReference type="EC" id="3.4.23.36"/>
    </reaction>
</comment>
<evidence type="ECO:0000256" key="3">
    <source>
        <dbReference type="ARBA" id="ARBA00022670"/>
    </source>
</evidence>
<keyword evidence="6 9" id="KW-0378">Hydrolase</keyword>
<evidence type="ECO:0000313" key="12">
    <source>
        <dbReference type="EMBL" id="OGL55278.1"/>
    </source>
</evidence>
<evidence type="ECO:0000256" key="2">
    <source>
        <dbReference type="ARBA" id="ARBA00022475"/>
    </source>
</evidence>
<dbReference type="Pfam" id="PF01252">
    <property type="entry name" value="Peptidase_A8"/>
    <property type="match status" value="1"/>
</dbReference>
<dbReference type="GO" id="GO:0004190">
    <property type="term" value="F:aspartic-type endopeptidase activity"/>
    <property type="evidence" value="ECO:0007669"/>
    <property type="project" value="UniProtKB-UniRule"/>
</dbReference>
<feature type="transmembrane region" description="Helical" evidence="9">
    <location>
        <begin position="130"/>
        <end position="153"/>
    </location>
</feature>
<dbReference type="PROSITE" id="PS00855">
    <property type="entry name" value="SPASE_II"/>
    <property type="match status" value="1"/>
</dbReference>
<dbReference type="STRING" id="1817883.A3G31_04530"/>
<keyword evidence="3 9" id="KW-0645">Protease</keyword>
<dbReference type="NCBIfam" id="TIGR00077">
    <property type="entry name" value="lspA"/>
    <property type="match status" value="1"/>
</dbReference>
<dbReference type="EC" id="3.4.23.36" evidence="9"/>
<feature type="transmembrane region" description="Helical" evidence="9">
    <location>
        <begin position="92"/>
        <end position="110"/>
    </location>
</feature>
<dbReference type="PANTHER" id="PTHR33695">
    <property type="entry name" value="LIPOPROTEIN SIGNAL PEPTIDASE"/>
    <property type="match status" value="1"/>
</dbReference>
<evidence type="ECO:0000256" key="10">
    <source>
        <dbReference type="RuleBase" id="RU000594"/>
    </source>
</evidence>
<comment type="caution">
    <text evidence="9">Lacks conserved residue(s) required for the propagation of feature annotation.</text>
</comment>
<comment type="pathway">
    <text evidence="9">Protein modification; lipoprotein biosynthesis (signal peptide cleavage).</text>
</comment>
<reference evidence="12 13" key="1">
    <citation type="journal article" date="2016" name="Nat. Commun.">
        <title>Thousands of microbial genomes shed light on interconnected biogeochemical processes in an aquifer system.</title>
        <authorList>
            <person name="Anantharaman K."/>
            <person name="Brown C.T."/>
            <person name="Hug L.A."/>
            <person name="Sharon I."/>
            <person name="Castelle C.J."/>
            <person name="Probst A.J."/>
            <person name="Thomas B.C."/>
            <person name="Singh A."/>
            <person name="Wilkins M.J."/>
            <person name="Karaoz U."/>
            <person name="Brodie E.L."/>
            <person name="Williams K.H."/>
            <person name="Hubbard S.S."/>
            <person name="Banfield J.F."/>
        </authorList>
    </citation>
    <scope>NUCLEOTIDE SEQUENCE [LARGE SCALE GENOMIC DNA]</scope>
</reference>
<evidence type="ECO:0000256" key="1">
    <source>
        <dbReference type="ARBA" id="ARBA00006139"/>
    </source>
</evidence>
<dbReference type="HAMAP" id="MF_00161">
    <property type="entry name" value="LspA"/>
    <property type="match status" value="1"/>
</dbReference>
<dbReference type="EMBL" id="MGDI01000002">
    <property type="protein sequence ID" value="OGL55278.1"/>
    <property type="molecule type" value="Genomic_DNA"/>
</dbReference>
<dbReference type="Proteomes" id="UP000178082">
    <property type="component" value="Unassembled WGS sequence"/>
</dbReference>
<proteinExistence type="inferred from homology"/>
<keyword evidence="8 9" id="KW-0472">Membrane</keyword>
<dbReference type="GO" id="GO:0005886">
    <property type="term" value="C:plasma membrane"/>
    <property type="evidence" value="ECO:0007669"/>
    <property type="project" value="UniProtKB-SubCell"/>
</dbReference>
<feature type="active site" evidence="9">
    <location>
        <position position="120"/>
    </location>
</feature>
<sequence length="161" mass="18212">MKNRAIILIVFLISLILDQLTKYLIQTKMVLHQSITISENFFHITYILNKGAAFGILSDRSESFRTPFFIVISILAIAGLIYFFIAYAKNSILNQLAITLILSGAVGNLIDRFALGVVRDFIDVHWYDIHWPAFNIADTSISIGTGLLILGLYREEKKEKS</sequence>
<comment type="caution">
    <text evidence="12">The sequence shown here is derived from an EMBL/GenBank/DDBJ whole genome shotgun (WGS) entry which is preliminary data.</text>
</comment>
<dbReference type="GO" id="GO:0006508">
    <property type="term" value="P:proteolysis"/>
    <property type="evidence" value="ECO:0007669"/>
    <property type="project" value="UniProtKB-KW"/>
</dbReference>
<evidence type="ECO:0000256" key="11">
    <source>
        <dbReference type="RuleBase" id="RU004181"/>
    </source>
</evidence>
<feature type="transmembrane region" description="Helical" evidence="9">
    <location>
        <begin position="67"/>
        <end position="85"/>
    </location>
</feature>
<dbReference type="InterPro" id="IPR001872">
    <property type="entry name" value="Peptidase_A8"/>
</dbReference>
<keyword evidence="5 9" id="KW-0064">Aspartyl protease</keyword>
<dbReference type="PRINTS" id="PR00781">
    <property type="entry name" value="LIPOSIGPTASE"/>
</dbReference>
<protein>
    <recommendedName>
        <fullName evidence="9">Lipoprotein signal peptidase</fullName>
        <ecNumber evidence="9">3.4.23.36</ecNumber>
    </recommendedName>
    <alternativeName>
        <fullName evidence="9">Prolipoprotein signal peptidase</fullName>
    </alternativeName>
    <alternativeName>
        <fullName evidence="9">Signal peptidase II</fullName>
        <shortName evidence="9">SPase II</shortName>
    </alternativeName>
</protein>
<evidence type="ECO:0000256" key="4">
    <source>
        <dbReference type="ARBA" id="ARBA00022692"/>
    </source>
</evidence>
<feature type="active site" evidence="9">
    <location>
        <position position="138"/>
    </location>
</feature>
<keyword evidence="2 9" id="KW-1003">Cell membrane</keyword>
<evidence type="ECO:0000313" key="13">
    <source>
        <dbReference type="Proteomes" id="UP000178082"/>
    </source>
</evidence>
<comment type="subcellular location">
    <subcellularLocation>
        <location evidence="9">Cell membrane</location>
        <topology evidence="9">Multi-pass membrane protein</topology>
    </subcellularLocation>
</comment>
<comment type="similarity">
    <text evidence="1 9 11">Belongs to the peptidase A8 family.</text>
</comment>
<dbReference type="PANTHER" id="PTHR33695:SF1">
    <property type="entry name" value="LIPOPROTEIN SIGNAL PEPTIDASE"/>
    <property type="match status" value="1"/>
</dbReference>
<comment type="function">
    <text evidence="9 10">This protein specifically catalyzes the removal of signal peptides from prolipoproteins.</text>
</comment>
<accession>A0A1F7SPZ1</accession>
<dbReference type="UniPathway" id="UPA00665"/>
<evidence type="ECO:0000256" key="8">
    <source>
        <dbReference type="ARBA" id="ARBA00023136"/>
    </source>
</evidence>
<gene>
    <name evidence="9" type="primary">lspA</name>
    <name evidence="12" type="ORF">A3G31_04530</name>
</gene>